<gene>
    <name evidence="5" type="ORF">BED47_17745</name>
</gene>
<dbReference type="InterPro" id="IPR017853">
    <property type="entry name" value="GH"/>
</dbReference>
<dbReference type="PANTHER" id="PTHR10357">
    <property type="entry name" value="ALPHA-AMYLASE FAMILY MEMBER"/>
    <property type="match status" value="1"/>
</dbReference>
<accession>A0ABX2ZSL0</accession>
<evidence type="ECO:0000256" key="2">
    <source>
        <dbReference type="ARBA" id="ARBA00022801"/>
    </source>
</evidence>
<evidence type="ECO:0000256" key="3">
    <source>
        <dbReference type="ARBA" id="ARBA00023295"/>
    </source>
</evidence>
<evidence type="ECO:0000313" key="5">
    <source>
        <dbReference type="EMBL" id="ODG92765.1"/>
    </source>
</evidence>
<sequence>MQIESIYHQPYDQYAFSIDDKTYRLRIRTKKGDCTEIIFYFGDPFKFNDSGWQIESSLSMYLAFSTELFDYWEVNVIPPNKRMKYQFLLKNEQESLFYGEGGFSSNFTPNDQSNCFTLPFLHKNNLISPPSWVHDTIWYQIFPDRFASGNNKNNPINSTPWGSTLPTSSSYFGGDLEGVIQKIDYLKNLGISGIYLTPIFEANSNHKYNTINYFRIDPTFGDEKVLKTLIEKCHEKNIRVMLDAVFNHTSASFPPFQDALQNGKESAFFEWFHFFKDEQNNSAYETFSFVKEMPKLNTENKEVQNFLLEIGSYWIKEFNIDGWRLDVANEIDHYFWKLFHKKMKELKKDLFIVGEIWHHAMPWLRGDEFDSVMNYPLMKSLFAYFGYQSISKIQFQYSINDLIAQYPLPVIKALFNVLGSHDTPRILTQCNHNEKRVILLYVFLFTFFGTPCIYYGDEIGLQGGNDPECRSCMLWDKSQYNLSIFNSIKKLILIRKKYPVLENDGEFNWVQTDQPDIVMYERKNNQYHFFIIINNSSEKQSVQVPINLRKKRITNVWNGEQFATESDSIGVDLLDTDFLILQIEDTDSFT</sequence>
<organism evidence="5 6">
    <name type="scientific">Gottfriedia luciferensis</name>
    <dbReference type="NCBI Taxonomy" id="178774"/>
    <lineage>
        <taxon>Bacteria</taxon>
        <taxon>Bacillati</taxon>
        <taxon>Bacillota</taxon>
        <taxon>Bacilli</taxon>
        <taxon>Bacillales</taxon>
        <taxon>Bacillaceae</taxon>
        <taxon>Gottfriedia</taxon>
    </lineage>
</organism>
<dbReference type="InterPro" id="IPR032091">
    <property type="entry name" value="Malt_amylase-like_C"/>
</dbReference>
<dbReference type="Gene3D" id="2.60.40.1180">
    <property type="entry name" value="Golgi alpha-mannosidase II"/>
    <property type="match status" value="1"/>
</dbReference>
<dbReference type="SUPFAM" id="SSF51011">
    <property type="entry name" value="Glycosyl hydrolase domain"/>
    <property type="match status" value="1"/>
</dbReference>
<dbReference type="Gene3D" id="3.20.20.80">
    <property type="entry name" value="Glycosidases"/>
    <property type="match status" value="1"/>
</dbReference>
<evidence type="ECO:0000256" key="1">
    <source>
        <dbReference type="ARBA" id="ARBA00008061"/>
    </source>
</evidence>
<dbReference type="Gene3D" id="2.60.40.10">
    <property type="entry name" value="Immunoglobulins"/>
    <property type="match status" value="1"/>
</dbReference>
<dbReference type="RefSeq" id="WP_069032965.1">
    <property type="nucleotide sequence ID" value="NZ_MDKC01000005.1"/>
</dbReference>
<feature type="domain" description="Glycosyl hydrolase family 13 catalytic" evidence="4">
    <location>
        <begin position="140"/>
        <end position="495"/>
    </location>
</feature>
<dbReference type="InterPro" id="IPR014756">
    <property type="entry name" value="Ig_E-set"/>
</dbReference>
<evidence type="ECO:0000259" key="4">
    <source>
        <dbReference type="SMART" id="SM00642"/>
    </source>
</evidence>
<comment type="similarity">
    <text evidence="1">Belongs to the glycosyl hydrolase 13 family.</text>
</comment>
<comment type="caution">
    <text evidence="5">The sequence shown here is derived from an EMBL/GenBank/DDBJ whole genome shotgun (WGS) entry which is preliminary data.</text>
</comment>
<dbReference type="Gene3D" id="3.90.400.10">
    <property type="entry name" value="Oligo-1,6-glucosidase, Domain 2"/>
    <property type="match status" value="1"/>
</dbReference>
<dbReference type="InterPro" id="IPR013780">
    <property type="entry name" value="Glyco_hydro_b"/>
</dbReference>
<evidence type="ECO:0000313" key="6">
    <source>
        <dbReference type="Proteomes" id="UP000094580"/>
    </source>
</evidence>
<dbReference type="InterPro" id="IPR045857">
    <property type="entry name" value="O16G_dom_2"/>
</dbReference>
<dbReference type="InterPro" id="IPR004185">
    <property type="entry name" value="Glyco_hydro_13_lg-like_dom"/>
</dbReference>
<keyword evidence="6" id="KW-1185">Reference proteome</keyword>
<dbReference type="PANTHER" id="PTHR10357:SF210">
    <property type="entry name" value="MALTODEXTRIN GLUCOSIDASE"/>
    <property type="match status" value="1"/>
</dbReference>
<keyword evidence="3" id="KW-0326">Glycosidase</keyword>
<dbReference type="Proteomes" id="UP000094580">
    <property type="component" value="Unassembled WGS sequence"/>
</dbReference>
<dbReference type="Pfam" id="PF00128">
    <property type="entry name" value="Alpha-amylase"/>
    <property type="match status" value="1"/>
</dbReference>
<protein>
    <recommendedName>
        <fullName evidence="4">Glycosyl hydrolase family 13 catalytic domain-containing protein</fullName>
    </recommendedName>
</protein>
<dbReference type="SUPFAM" id="SSF81296">
    <property type="entry name" value="E set domains"/>
    <property type="match status" value="1"/>
</dbReference>
<dbReference type="SMART" id="SM00642">
    <property type="entry name" value="Aamy"/>
    <property type="match status" value="1"/>
</dbReference>
<dbReference type="Pfam" id="PF02903">
    <property type="entry name" value="Alpha-amylase_N"/>
    <property type="match status" value="1"/>
</dbReference>
<dbReference type="CDD" id="cd11338">
    <property type="entry name" value="AmyAc_CMD"/>
    <property type="match status" value="1"/>
</dbReference>
<dbReference type="InterPro" id="IPR006047">
    <property type="entry name" value="GH13_cat_dom"/>
</dbReference>
<dbReference type="CDD" id="cd02857">
    <property type="entry name" value="E_set_CDase_PDE_N"/>
    <property type="match status" value="1"/>
</dbReference>
<dbReference type="Pfam" id="PF16657">
    <property type="entry name" value="Malt_amylase_C"/>
    <property type="match status" value="1"/>
</dbReference>
<proteinExistence type="inferred from homology"/>
<name>A0ABX2ZSL0_9BACI</name>
<reference evidence="5 6" key="1">
    <citation type="submission" date="2016-07" db="EMBL/GenBank/DDBJ databases">
        <authorList>
            <person name="Townsley L."/>
            <person name="Shank E.A."/>
        </authorList>
    </citation>
    <scope>NUCLEOTIDE SEQUENCE [LARGE SCALE GENOMIC DNA]</scope>
    <source>
        <strain evidence="5 6">CH01</strain>
    </source>
</reference>
<dbReference type="InterPro" id="IPR013783">
    <property type="entry name" value="Ig-like_fold"/>
</dbReference>
<keyword evidence="2" id="KW-0378">Hydrolase</keyword>
<dbReference type="SUPFAM" id="SSF51445">
    <property type="entry name" value="(Trans)glycosidases"/>
    <property type="match status" value="1"/>
</dbReference>
<dbReference type="EMBL" id="MDKC01000005">
    <property type="protein sequence ID" value="ODG92765.1"/>
    <property type="molecule type" value="Genomic_DNA"/>
</dbReference>